<dbReference type="EMBL" id="KN833065">
    <property type="protein sequence ID" value="KIM74215.1"/>
    <property type="molecule type" value="Genomic_DNA"/>
</dbReference>
<accession>A0A0C3ENQ6</accession>
<organism evidence="1 2">
    <name type="scientific">Piloderma croceum (strain F 1598)</name>
    <dbReference type="NCBI Taxonomy" id="765440"/>
    <lineage>
        <taxon>Eukaryota</taxon>
        <taxon>Fungi</taxon>
        <taxon>Dikarya</taxon>
        <taxon>Basidiomycota</taxon>
        <taxon>Agaricomycotina</taxon>
        <taxon>Agaricomycetes</taxon>
        <taxon>Agaricomycetidae</taxon>
        <taxon>Atheliales</taxon>
        <taxon>Atheliaceae</taxon>
        <taxon>Piloderma</taxon>
    </lineage>
</organism>
<dbReference type="InParanoid" id="A0A0C3ENQ6"/>
<sequence length="167" mass="18710">MAREHGVMTPVAPTFSNPLRNDADDIYQATRPPLEAPEIYGDIDIQGWKSLTAPRRIAAVRRWIILAAHKYGPVEGWGDDLSQKWSATKYRDPSAAHGWLEEAKRRIKMGRSALSYLECAMEGEASLCIEEWRDLYLQSHQLASELWGAVHGIQYGLGSVLSEKAST</sequence>
<dbReference type="Proteomes" id="UP000054166">
    <property type="component" value="Unassembled WGS sequence"/>
</dbReference>
<dbReference type="HOGENOM" id="CLU_1595181_0_0_1"/>
<protein>
    <submittedName>
        <fullName evidence="1">Uncharacterized protein</fullName>
    </submittedName>
</protein>
<name>A0A0C3ENQ6_PILCF</name>
<reference evidence="2" key="2">
    <citation type="submission" date="2015-01" db="EMBL/GenBank/DDBJ databases">
        <title>Evolutionary Origins and Diversification of the Mycorrhizal Mutualists.</title>
        <authorList>
            <consortium name="DOE Joint Genome Institute"/>
            <consortium name="Mycorrhizal Genomics Consortium"/>
            <person name="Kohler A."/>
            <person name="Kuo A."/>
            <person name="Nagy L.G."/>
            <person name="Floudas D."/>
            <person name="Copeland A."/>
            <person name="Barry K.W."/>
            <person name="Cichocki N."/>
            <person name="Veneault-Fourrey C."/>
            <person name="LaButti K."/>
            <person name="Lindquist E.A."/>
            <person name="Lipzen A."/>
            <person name="Lundell T."/>
            <person name="Morin E."/>
            <person name="Murat C."/>
            <person name="Riley R."/>
            <person name="Ohm R."/>
            <person name="Sun H."/>
            <person name="Tunlid A."/>
            <person name="Henrissat B."/>
            <person name="Grigoriev I.V."/>
            <person name="Hibbett D.S."/>
            <person name="Martin F."/>
        </authorList>
    </citation>
    <scope>NUCLEOTIDE SEQUENCE [LARGE SCALE GENOMIC DNA]</scope>
    <source>
        <strain evidence="2">F 1598</strain>
    </source>
</reference>
<keyword evidence="2" id="KW-1185">Reference proteome</keyword>
<dbReference type="AlphaFoldDB" id="A0A0C3ENQ6"/>
<proteinExistence type="predicted"/>
<gene>
    <name evidence="1" type="ORF">PILCRDRAFT_14656</name>
</gene>
<reference evidence="1 2" key="1">
    <citation type="submission" date="2014-04" db="EMBL/GenBank/DDBJ databases">
        <authorList>
            <consortium name="DOE Joint Genome Institute"/>
            <person name="Kuo A."/>
            <person name="Tarkka M."/>
            <person name="Buscot F."/>
            <person name="Kohler A."/>
            <person name="Nagy L.G."/>
            <person name="Floudas D."/>
            <person name="Copeland A."/>
            <person name="Barry K.W."/>
            <person name="Cichocki N."/>
            <person name="Veneault-Fourrey C."/>
            <person name="LaButti K."/>
            <person name="Lindquist E.A."/>
            <person name="Lipzen A."/>
            <person name="Lundell T."/>
            <person name="Morin E."/>
            <person name="Murat C."/>
            <person name="Sun H."/>
            <person name="Tunlid A."/>
            <person name="Henrissat B."/>
            <person name="Grigoriev I.V."/>
            <person name="Hibbett D.S."/>
            <person name="Martin F."/>
            <person name="Nordberg H.P."/>
            <person name="Cantor M.N."/>
            <person name="Hua S.X."/>
        </authorList>
    </citation>
    <scope>NUCLEOTIDE SEQUENCE [LARGE SCALE GENOMIC DNA]</scope>
    <source>
        <strain evidence="1 2">F 1598</strain>
    </source>
</reference>
<evidence type="ECO:0000313" key="1">
    <source>
        <dbReference type="EMBL" id="KIM74215.1"/>
    </source>
</evidence>
<evidence type="ECO:0000313" key="2">
    <source>
        <dbReference type="Proteomes" id="UP000054166"/>
    </source>
</evidence>